<dbReference type="EMBL" id="CAJOBH010257728">
    <property type="protein sequence ID" value="CAF5151076.1"/>
    <property type="molecule type" value="Genomic_DNA"/>
</dbReference>
<proteinExistence type="predicted"/>
<dbReference type="InterPro" id="IPR011990">
    <property type="entry name" value="TPR-like_helical_dom_sf"/>
</dbReference>
<name>A0A8S3JNC9_9BILA</name>
<organism evidence="5 7">
    <name type="scientific">Rotaria magnacalcarata</name>
    <dbReference type="NCBI Taxonomy" id="392030"/>
    <lineage>
        <taxon>Eukaryota</taxon>
        <taxon>Metazoa</taxon>
        <taxon>Spiralia</taxon>
        <taxon>Gnathifera</taxon>
        <taxon>Rotifera</taxon>
        <taxon>Eurotatoria</taxon>
        <taxon>Bdelloidea</taxon>
        <taxon>Philodinida</taxon>
        <taxon>Philodinidae</taxon>
        <taxon>Rotaria</taxon>
    </lineage>
</organism>
<evidence type="ECO:0000313" key="6">
    <source>
        <dbReference type="EMBL" id="CAF5218943.1"/>
    </source>
</evidence>
<evidence type="ECO:0008006" key="8">
    <source>
        <dbReference type="Google" id="ProtNLM"/>
    </source>
</evidence>
<keyword evidence="1" id="KW-0677">Repeat</keyword>
<dbReference type="PROSITE" id="PS50005">
    <property type="entry name" value="TPR"/>
    <property type="match status" value="1"/>
</dbReference>
<dbReference type="PANTHER" id="PTHR45641">
    <property type="entry name" value="TETRATRICOPEPTIDE REPEAT PROTEIN (AFU_ORTHOLOGUE AFUA_6G03870)"/>
    <property type="match status" value="1"/>
</dbReference>
<dbReference type="Proteomes" id="UP000681967">
    <property type="component" value="Unassembled WGS sequence"/>
</dbReference>
<evidence type="ECO:0000313" key="5">
    <source>
        <dbReference type="EMBL" id="CAF5218732.1"/>
    </source>
</evidence>
<dbReference type="PANTHER" id="PTHR45641:SF1">
    <property type="entry name" value="AAA+ ATPASE DOMAIN-CONTAINING PROTEIN"/>
    <property type="match status" value="1"/>
</dbReference>
<evidence type="ECO:0000256" key="2">
    <source>
        <dbReference type="ARBA" id="ARBA00022803"/>
    </source>
</evidence>
<dbReference type="Pfam" id="PF13424">
    <property type="entry name" value="TPR_12"/>
    <property type="match status" value="1"/>
</dbReference>
<sequence length="163" mass="19507">FDVTERYLTNLAFVLSREGKFEDALTKHRACLRLRLHRYHSIEKWKYGESYSNIASSYLDMLDYNRALEYYQKALLMQRKHLVPTHPARATSYYKMSCVLQLLGELDSATYYARLAFKQLQHTSVSHSRINEYKKRYDELFQELLTQRIQAFEINSMSRETNQ</sequence>
<evidence type="ECO:0000256" key="1">
    <source>
        <dbReference type="ARBA" id="ARBA00022737"/>
    </source>
</evidence>
<reference evidence="5" key="1">
    <citation type="submission" date="2021-02" db="EMBL/GenBank/DDBJ databases">
        <authorList>
            <person name="Nowell W R."/>
        </authorList>
    </citation>
    <scope>NUCLEOTIDE SEQUENCE</scope>
</reference>
<feature type="repeat" description="TPR" evidence="3">
    <location>
        <begin position="48"/>
        <end position="81"/>
    </location>
</feature>
<dbReference type="AlphaFoldDB" id="A0A8S3JNC9"/>
<accession>A0A8S3JNC9</accession>
<evidence type="ECO:0000256" key="3">
    <source>
        <dbReference type="PROSITE-ProRule" id="PRU00339"/>
    </source>
</evidence>
<dbReference type="SMART" id="SM00028">
    <property type="entry name" value="TPR"/>
    <property type="match status" value="3"/>
</dbReference>
<dbReference type="Proteomes" id="UP000676336">
    <property type="component" value="Unassembled WGS sequence"/>
</dbReference>
<evidence type="ECO:0000313" key="4">
    <source>
        <dbReference type="EMBL" id="CAF5151076.1"/>
    </source>
</evidence>
<keyword evidence="2 3" id="KW-0802">TPR repeat</keyword>
<comment type="caution">
    <text evidence="5">The sequence shown here is derived from an EMBL/GenBank/DDBJ whole genome shotgun (WGS) entry which is preliminary data.</text>
</comment>
<feature type="non-terminal residue" evidence="5">
    <location>
        <position position="1"/>
    </location>
</feature>
<dbReference type="SUPFAM" id="SSF48452">
    <property type="entry name" value="TPR-like"/>
    <property type="match status" value="1"/>
</dbReference>
<dbReference type="Proteomes" id="UP000681720">
    <property type="component" value="Unassembled WGS sequence"/>
</dbReference>
<dbReference type="EMBL" id="CAJOBI010347543">
    <property type="protein sequence ID" value="CAF5218943.1"/>
    <property type="molecule type" value="Genomic_DNA"/>
</dbReference>
<dbReference type="InterPro" id="IPR019734">
    <property type="entry name" value="TPR_rpt"/>
</dbReference>
<dbReference type="EMBL" id="CAJOBJ010362062">
    <property type="protein sequence ID" value="CAF5218732.1"/>
    <property type="molecule type" value="Genomic_DNA"/>
</dbReference>
<dbReference type="Gene3D" id="1.25.40.10">
    <property type="entry name" value="Tetratricopeptide repeat domain"/>
    <property type="match status" value="1"/>
</dbReference>
<protein>
    <recommendedName>
        <fullName evidence="8">Kinesin light chain</fullName>
    </recommendedName>
</protein>
<gene>
    <name evidence="4" type="ORF">BYL167_LOCUS72256</name>
    <name evidence="5" type="ORF">GIL414_LOCUS83114</name>
    <name evidence="6" type="ORF">SMN809_LOCUS81190</name>
</gene>
<evidence type="ECO:0000313" key="7">
    <source>
        <dbReference type="Proteomes" id="UP000681720"/>
    </source>
</evidence>